<dbReference type="GO" id="GO:0003700">
    <property type="term" value="F:DNA-binding transcription factor activity"/>
    <property type="evidence" value="ECO:0007669"/>
    <property type="project" value="InterPro"/>
</dbReference>
<feature type="region of interest" description="Disordered" evidence="5">
    <location>
        <begin position="300"/>
        <end position="335"/>
    </location>
</feature>
<dbReference type="InterPro" id="IPR036390">
    <property type="entry name" value="WH_DNA-bd_sf"/>
</dbReference>
<dbReference type="InterPro" id="IPR005119">
    <property type="entry name" value="LysR_subst-bd"/>
</dbReference>
<keyword evidence="3" id="KW-0238">DNA-binding</keyword>
<dbReference type="Gene3D" id="3.40.190.10">
    <property type="entry name" value="Periplasmic binding protein-like II"/>
    <property type="match status" value="2"/>
</dbReference>
<protein>
    <submittedName>
        <fullName evidence="7">LysR family transcriptional regulator</fullName>
    </submittedName>
</protein>
<dbReference type="GO" id="GO:0003677">
    <property type="term" value="F:DNA binding"/>
    <property type="evidence" value="ECO:0007669"/>
    <property type="project" value="UniProtKB-KW"/>
</dbReference>
<evidence type="ECO:0000313" key="7">
    <source>
        <dbReference type="EMBL" id="GCE00786.1"/>
    </source>
</evidence>
<dbReference type="GO" id="GO:0032993">
    <property type="term" value="C:protein-DNA complex"/>
    <property type="evidence" value="ECO:0007669"/>
    <property type="project" value="TreeGrafter"/>
</dbReference>
<comment type="similarity">
    <text evidence="1">Belongs to the LysR transcriptional regulatory family.</text>
</comment>
<dbReference type="SUPFAM" id="SSF53850">
    <property type="entry name" value="Periplasmic binding protein-like II"/>
    <property type="match status" value="1"/>
</dbReference>
<dbReference type="PROSITE" id="PS50931">
    <property type="entry name" value="HTH_LYSR"/>
    <property type="match status" value="1"/>
</dbReference>
<proteinExistence type="inferred from homology"/>
<dbReference type="InterPro" id="IPR036388">
    <property type="entry name" value="WH-like_DNA-bd_sf"/>
</dbReference>
<name>A0A401Z1X2_9ACTN</name>
<evidence type="ECO:0000256" key="1">
    <source>
        <dbReference type="ARBA" id="ARBA00009437"/>
    </source>
</evidence>
<dbReference type="PANTHER" id="PTHR30346">
    <property type="entry name" value="TRANSCRIPTIONAL DUAL REGULATOR HCAR-RELATED"/>
    <property type="match status" value="1"/>
</dbReference>
<dbReference type="AlphaFoldDB" id="A0A401Z1X2"/>
<evidence type="ECO:0000256" key="5">
    <source>
        <dbReference type="SAM" id="MobiDB-lite"/>
    </source>
</evidence>
<dbReference type="PANTHER" id="PTHR30346:SF29">
    <property type="entry name" value="LYSR SUBSTRATE-BINDING"/>
    <property type="match status" value="1"/>
</dbReference>
<dbReference type="SUPFAM" id="SSF46785">
    <property type="entry name" value="Winged helix' DNA-binding domain"/>
    <property type="match status" value="1"/>
</dbReference>
<dbReference type="Pfam" id="PF03466">
    <property type="entry name" value="LysR_substrate"/>
    <property type="match status" value="1"/>
</dbReference>
<dbReference type="RefSeq" id="WP_174861516.1">
    <property type="nucleotide sequence ID" value="NZ_BIFH01000042.1"/>
</dbReference>
<dbReference type="CDD" id="cd08423">
    <property type="entry name" value="PBP2_LTTR_like_6"/>
    <property type="match status" value="1"/>
</dbReference>
<dbReference type="EMBL" id="BIFH01000042">
    <property type="protein sequence ID" value="GCE00786.1"/>
    <property type="molecule type" value="Genomic_DNA"/>
</dbReference>
<evidence type="ECO:0000259" key="6">
    <source>
        <dbReference type="PROSITE" id="PS50931"/>
    </source>
</evidence>
<accession>A0A401Z1X2</accession>
<organism evidence="7 8">
    <name type="scientific">Embleya hyalina</name>
    <dbReference type="NCBI Taxonomy" id="516124"/>
    <lineage>
        <taxon>Bacteria</taxon>
        <taxon>Bacillati</taxon>
        <taxon>Actinomycetota</taxon>
        <taxon>Actinomycetes</taxon>
        <taxon>Kitasatosporales</taxon>
        <taxon>Streptomycetaceae</taxon>
        <taxon>Embleya</taxon>
    </lineage>
</organism>
<keyword evidence="4" id="KW-0804">Transcription</keyword>
<reference evidence="7 8" key="1">
    <citation type="submission" date="2018-12" db="EMBL/GenBank/DDBJ databases">
        <title>Draft genome sequence of Embleya hyalina NBRC 13850T.</title>
        <authorList>
            <person name="Komaki H."/>
            <person name="Hosoyama A."/>
            <person name="Kimura A."/>
            <person name="Ichikawa N."/>
            <person name="Tamura T."/>
        </authorList>
    </citation>
    <scope>NUCLEOTIDE SEQUENCE [LARGE SCALE GENOMIC DNA]</scope>
    <source>
        <strain evidence="7 8">NBRC 13850</strain>
    </source>
</reference>
<gene>
    <name evidence="7" type="ORF">EHYA_08512</name>
</gene>
<dbReference type="InterPro" id="IPR000847">
    <property type="entry name" value="LysR_HTH_N"/>
</dbReference>
<evidence type="ECO:0000313" key="8">
    <source>
        <dbReference type="Proteomes" id="UP000286931"/>
    </source>
</evidence>
<evidence type="ECO:0000256" key="4">
    <source>
        <dbReference type="ARBA" id="ARBA00023163"/>
    </source>
</evidence>
<sequence length="335" mass="34747">MLDVRRMQVLLAVVSARSITAAARSLGYTPSAVSQQIAALEREAGLPLLERTPRGVRPTEGGRALSAYAADIGARIDEAEAVLADLRAGRSGRVALRYFAGAGAALVAPAVAALRRERPGIHVDLRLTDPDDPLPEVLDGRADLALVLRAGPTPVVEGVRFTHLCTDNYRVVLPDGHPLAARDDLELADLAAHSWIGSAPPGPCLDAVLTVCAAAGFTPAFTVRTEDYATAQAFVAAGLGISLIPGLGLGDRPHPGVTVRDLRDPEAVRGVYAAVRDRAPAQPASTAMMDALRTAAATIGAAANAHDRAGPPAPTPDDRPRPGREITGVGGSPER</sequence>
<keyword evidence="2" id="KW-0805">Transcription regulation</keyword>
<comment type="caution">
    <text evidence="7">The sequence shown here is derived from an EMBL/GenBank/DDBJ whole genome shotgun (WGS) entry which is preliminary data.</text>
</comment>
<dbReference type="FunFam" id="1.10.10.10:FF:000001">
    <property type="entry name" value="LysR family transcriptional regulator"/>
    <property type="match status" value="1"/>
</dbReference>
<keyword evidence="8" id="KW-1185">Reference proteome</keyword>
<dbReference type="Pfam" id="PF00126">
    <property type="entry name" value="HTH_1"/>
    <property type="match status" value="1"/>
</dbReference>
<evidence type="ECO:0000256" key="2">
    <source>
        <dbReference type="ARBA" id="ARBA00023015"/>
    </source>
</evidence>
<feature type="domain" description="HTH lysR-type" evidence="6">
    <location>
        <begin position="2"/>
        <end position="59"/>
    </location>
</feature>
<dbReference type="Gene3D" id="1.10.10.10">
    <property type="entry name" value="Winged helix-like DNA-binding domain superfamily/Winged helix DNA-binding domain"/>
    <property type="match status" value="1"/>
</dbReference>
<evidence type="ECO:0000256" key="3">
    <source>
        <dbReference type="ARBA" id="ARBA00023125"/>
    </source>
</evidence>
<dbReference type="Proteomes" id="UP000286931">
    <property type="component" value="Unassembled WGS sequence"/>
</dbReference>